<dbReference type="Gene3D" id="3.40.390.10">
    <property type="entry name" value="Collagenase (Catalytic Domain)"/>
    <property type="match status" value="1"/>
</dbReference>
<evidence type="ECO:0000256" key="3">
    <source>
        <dbReference type="ARBA" id="ARBA00022801"/>
    </source>
</evidence>
<proteinExistence type="predicted"/>
<dbReference type="AlphaFoldDB" id="A0AAI8VN68"/>
<dbReference type="GO" id="GO:0031012">
    <property type="term" value="C:extracellular matrix"/>
    <property type="evidence" value="ECO:0007669"/>
    <property type="project" value="InterPro"/>
</dbReference>
<dbReference type="GO" id="GO:0004222">
    <property type="term" value="F:metalloendopeptidase activity"/>
    <property type="evidence" value="ECO:0007669"/>
    <property type="project" value="InterPro"/>
</dbReference>
<comment type="caution">
    <text evidence="7">The sequence shown here is derived from an EMBL/GenBank/DDBJ whole genome shotgun (WGS) entry which is preliminary data.</text>
</comment>
<keyword evidence="8" id="KW-1185">Reference proteome</keyword>
<accession>A0AAI8VN68</accession>
<dbReference type="GO" id="GO:0006508">
    <property type="term" value="P:proteolysis"/>
    <property type="evidence" value="ECO:0007669"/>
    <property type="project" value="UniProtKB-KW"/>
</dbReference>
<keyword evidence="3" id="KW-0378">Hydrolase</keyword>
<evidence type="ECO:0000313" key="7">
    <source>
        <dbReference type="EMBL" id="CAJ2507511.1"/>
    </source>
</evidence>
<dbReference type="InterPro" id="IPR024079">
    <property type="entry name" value="MetalloPept_cat_dom_sf"/>
</dbReference>
<dbReference type="EMBL" id="CAUWAG010000010">
    <property type="protein sequence ID" value="CAJ2507511.1"/>
    <property type="molecule type" value="Genomic_DNA"/>
</dbReference>
<feature type="chain" id="PRO_5042580716" evidence="5">
    <location>
        <begin position="19"/>
        <end position="287"/>
    </location>
</feature>
<sequence>MAINFFFAIAICALRVVASPTGLSDEKPAIAHRAFPTNSQLWPEAKITWCYEDSDDEIDKDAAVDVIGSAWELWKKALGGKSSLQFVAADKGDPKCDRADESKLILHIIFNRNDENFASIGYGPKDSYIQYDYTHFETLYKDPNERAQARAAVLAHELGHTLGLEHEHQKPSAWAKVGGKLKLNCENVEGYQSLSDKGLNMDELCSDRKKALEAGFAAHNLLPLDASKGTDDGSFDWDSIMLYPSFFFAQEPGKFTMVKRDPDGGFIEPNFVPSARDAKAVINMYPN</sequence>
<evidence type="ECO:0000256" key="2">
    <source>
        <dbReference type="ARBA" id="ARBA00022723"/>
    </source>
</evidence>
<dbReference type="InterPro" id="IPR006026">
    <property type="entry name" value="Peptidase_Metallo"/>
</dbReference>
<dbReference type="Proteomes" id="UP001295740">
    <property type="component" value="Unassembled WGS sequence"/>
</dbReference>
<keyword evidence="5" id="KW-0732">Signal</keyword>
<keyword evidence="4" id="KW-0862">Zinc</keyword>
<evidence type="ECO:0000259" key="6">
    <source>
        <dbReference type="SMART" id="SM00235"/>
    </source>
</evidence>
<evidence type="ECO:0000256" key="4">
    <source>
        <dbReference type="ARBA" id="ARBA00022833"/>
    </source>
</evidence>
<protein>
    <submittedName>
        <fullName evidence="7">Uu.00g086970.m01.CDS01</fullName>
    </submittedName>
</protein>
<dbReference type="Pfam" id="PF00413">
    <property type="entry name" value="Peptidase_M10"/>
    <property type="match status" value="1"/>
</dbReference>
<feature type="signal peptide" evidence="5">
    <location>
        <begin position="1"/>
        <end position="18"/>
    </location>
</feature>
<dbReference type="SMART" id="SM00235">
    <property type="entry name" value="ZnMc"/>
    <property type="match status" value="1"/>
</dbReference>
<organism evidence="7 8">
    <name type="scientific">Anthostomella pinea</name>
    <dbReference type="NCBI Taxonomy" id="933095"/>
    <lineage>
        <taxon>Eukaryota</taxon>
        <taxon>Fungi</taxon>
        <taxon>Dikarya</taxon>
        <taxon>Ascomycota</taxon>
        <taxon>Pezizomycotina</taxon>
        <taxon>Sordariomycetes</taxon>
        <taxon>Xylariomycetidae</taxon>
        <taxon>Xylariales</taxon>
        <taxon>Xylariaceae</taxon>
        <taxon>Anthostomella</taxon>
    </lineage>
</organism>
<reference evidence="7" key="1">
    <citation type="submission" date="2023-10" db="EMBL/GenBank/DDBJ databases">
        <authorList>
            <person name="Hackl T."/>
        </authorList>
    </citation>
    <scope>NUCLEOTIDE SEQUENCE</scope>
</reference>
<dbReference type="InterPro" id="IPR001818">
    <property type="entry name" value="Pept_M10_metallopeptidase"/>
</dbReference>
<feature type="domain" description="Peptidase metallopeptidase" evidence="6">
    <location>
        <begin position="38"/>
        <end position="193"/>
    </location>
</feature>
<name>A0AAI8VN68_9PEZI</name>
<dbReference type="SUPFAM" id="SSF55486">
    <property type="entry name" value="Metalloproteases ('zincins'), catalytic domain"/>
    <property type="match status" value="1"/>
</dbReference>
<evidence type="ECO:0000313" key="8">
    <source>
        <dbReference type="Proteomes" id="UP001295740"/>
    </source>
</evidence>
<evidence type="ECO:0000256" key="5">
    <source>
        <dbReference type="SAM" id="SignalP"/>
    </source>
</evidence>
<gene>
    <name evidence="7" type="ORF">KHLLAP_LOCUS7979</name>
</gene>
<dbReference type="GO" id="GO:0008270">
    <property type="term" value="F:zinc ion binding"/>
    <property type="evidence" value="ECO:0007669"/>
    <property type="project" value="InterPro"/>
</dbReference>
<keyword evidence="1" id="KW-0645">Protease</keyword>
<keyword evidence="2" id="KW-0479">Metal-binding</keyword>
<evidence type="ECO:0000256" key="1">
    <source>
        <dbReference type="ARBA" id="ARBA00022670"/>
    </source>
</evidence>